<protein>
    <submittedName>
        <fullName evidence="2">Uncharacterized protein</fullName>
    </submittedName>
</protein>
<keyword evidence="3" id="KW-1185">Reference proteome</keyword>
<feature type="transmembrane region" description="Helical" evidence="1">
    <location>
        <begin position="46"/>
        <end position="63"/>
    </location>
</feature>
<evidence type="ECO:0000256" key="1">
    <source>
        <dbReference type="SAM" id="Phobius"/>
    </source>
</evidence>
<dbReference type="Proteomes" id="UP000608850">
    <property type="component" value="Unassembled WGS sequence"/>
</dbReference>
<dbReference type="Pfam" id="PF26072">
    <property type="entry name" value="DUF8029"/>
    <property type="match status" value="1"/>
</dbReference>
<evidence type="ECO:0000313" key="2">
    <source>
        <dbReference type="EMBL" id="GGN07685.1"/>
    </source>
</evidence>
<organism evidence="2 3">
    <name type="scientific">Halarchaeum nitratireducens</name>
    <dbReference type="NCBI Taxonomy" id="489913"/>
    <lineage>
        <taxon>Archaea</taxon>
        <taxon>Methanobacteriati</taxon>
        <taxon>Methanobacteriota</taxon>
        <taxon>Stenosarchaea group</taxon>
        <taxon>Halobacteria</taxon>
        <taxon>Halobacteriales</taxon>
        <taxon>Halobacteriaceae</taxon>
    </lineage>
</organism>
<dbReference type="EMBL" id="BMOQ01000001">
    <property type="protein sequence ID" value="GGN07685.1"/>
    <property type="molecule type" value="Genomic_DNA"/>
</dbReference>
<dbReference type="InterPro" id="IPR058342">
    <property type="entry name" value="DUF8029"/>
</dbReference>
<accession>A0A830G878</accession>
<sequence>MAPLASTLPFVLGLPGGDLGSLVVALVVALLAVFVGKFVLNVASKLIVIAVIVVGALWLVSTFL</sequence>
<reference evidence="2 3" key="1">
    <citation type="journal article" date="2019" name="Int. J. Syst. Evol. Microbiol.">
        <title>The Global Catalogue of Microorganisms (GCM) 10K type strain sequencing project: providing services to taxonomists for standard genome sequencing and annotation.</title>
        <authorList>
            <consortium name="The Broad Institute Genomics Platform"/>
            <consortium name="The Broad Institute Genome Sequencing Center for Infectious Disease"/>
            <person name="Wu L."/>
            <person name="Ma J."/>
        </authorList>
    </citation>
    <scope>NUCLEOTIDE SEQUENCE [LARGE SCALE GENOMIC DNA]</scope>
    <source>
        <strain evidence="2 3">JCM 16331</strain>
    </source>
</reference>
<keyword evidence="1" id="KW-1133">Transmembrane helix</keyword>
<feature type="transmembrane region" description="Helical" evidence="1">
    <location>
        <begin position="20"/>
        <end position="39"/>
    </location>
</feature>
<dbReference type="RefSeq" id="WP_188876789.1">
    <property type="nucleotide sequence ID" value="NZ_BMOQ01000001.1"/>
</dbReference>
<proteinExistence type="predicted"/>
<comment type="caution">
    <text evidence="2">The sequence shown here is derived from an EMBL/GenBank/DDBJ whole genome shotgun (WGS) entry which is preliminary data.</text>
</comment>
<name>A0A830G878_9EURY</name>
<keyword evidence="1" id="KW-0472">Membrane</keyword>
<gene>
    <name evidence="2" type="ORF">GCM10009021_03640</name>
</gene>
<evidence type="ECO:0000313" key="3">
    <source>
        <dbReference type="Proteomes" id="UP000608850"/>
    </source>
</evidence>
<dbReference type="AlphaFoldDB" id="A0A830G878"/>
<keyword evidence="1" id="KW-0812">Transmembrane</keyword>